<keyword evidence="10" id="KW-0347">Helicase</keyword>
<keyword evidence="11" id="KW-0067">ATP-binding</keyword>
<feature type="domain" description="Ku" evidence="18">
    <location>
        <begin position="353"/>
        <end position="490"/>
    </location>
</feature>
<keyword evidence="20" id="KW-1185">Reference proteome</keyword>
<evidence type="ECO:0000256" key="14">
    <source>
        <dbReference type="ARBA" id="ARBA00023172"/>
    </source>
</evidence>
<dbReference type="GO" id="GO:0003690">
    <property type="term" value="F:double-stranded DNA binding"/>
    <property type="evidence" value="ECO:0007669"/>
    <property type="project" value="TreeGrafter"/>
</dbReference>
<dbReference type="Pfam" id="PF03731">
    <property type="entry name" value="Ku_N"/>
    <property type="match status" value="1"/>
</dbReference>
<dbReference type="InterPro" id="IPR006165">
    <property type="entry name" value="Ku70"/>
</dbReference>
<keyword evidence="7" id="KW-0547">Nucleotide-binding</keyword>
<dbReference type="PANTHER" id="PTHR12604">
    <property type="entry name" value="KU AUTOANTIGEN DNA HELICASE"/>
    <property type="match status" value="1"/>
</dbReference>
<dbReference type="InterPro" id="IPR005161">
    <property type="entry name" value="Ku_N"/>
</dbReference>
<dbReference type="Gene3D" id="1.10.1600.10">
    <property type="match status" value="1"/>
</dbReference>
<dbReference type="VEuPathDB" id="FungiDB:SCODWIG_03895"/>
<reference evidence="20" key="1">
    <citation type="submission" date="2018-06" db="EMBL/GenBank/DDBJ databases">
        <authorList>
            <person name="Guldener U."/>
        </authorList>
    </citation>
    <scope>NUCLEOTIDE SEQUENCE [LARGE SCALE GENOMIC DNA]</scope>
    <source>
        <strain evidence="20">UTAD17</strain>
    </source>
</reference>
<evidence type="ECO:0000259" key="18">
    <source>
        <dbReference type="SMART" id="SM00559"/>
    </source>
</evidence>
<dbReference type="Gene3D" id="2.40.290.10">
    <property type="match status" value="1"/>
</dbReference>
<dbReference type="GO" id="GO:0006310">
    <property type="term" value="P:DNA recombination"/>
    <property type="evidence" value="ECO:0007669"/>
    <property type="project" value="UniProtKB-KW"/>
</dbReference>
<dbReference type="Pfam" id="PF02735">
    <property type="entry name" value="Ku"/>
    <property type="match status" value="1"/>
</dbReference>
<evidence type="ECO:0000256" key="8">
    <source>
        <dbReference type="ARBA" id="ARBA00022763"/>
    </source>
</evidence>
<evidence type="ECO:0000256" key="7">
    <source>
        <dbReference type="ARBA" id="ARBA00022741"/>
    </source>
</evidence>
<keyword evidence="12" id="KW-0779">Telomere</keyword>
<dbReference type="GO" id="GO:0043564">
    <property type="term" value="C:Ku70:Ku80 complex"/>
    <property type="evidence" value="ECO:0007669"/>
    <property type="project" value="InterPro"/>
</dbReference>
<protein>
    <recommendedName>
        <fullName evidence="5">ATP-dependent DNA helicase II subunit 1</fullName>
        <ecNumber evidence="4">3.6.4.12</ecNumber>
    </recommendedName>
    <alternativeName>
        <fullName evidence="17">ATP-dependent DNA helicase II subunit Ku70</fullName>
    </alternativeName>
</protein>
<dbReference type="PANTHER" id="PTHR12604:SF2">
    <property type="entry name" value="X-RAY REPAIR CROSS-COMPLEMENTING PROTEIN 6"/>
    <property type="match status" value="1"/>
</dbReference>
<keyword evidence="6" id="KW-0158">Chromosome</keyword>
<evidence type="ECO:0000256" key="11">
    <source>
        <dbReference type="ARBA" id="ARBA00022840"/>
    </source>
</evidence>
<evidence type="ECO:0000313" key="20">
    <source>
        <dbReference type="Proteomes" id="UP000262825"/>
    </source>
</evidence>
<dbReference type="GO" id="GO:0003684">
    <property type="term" value="F:damaged DNA binding"/>
    <property type="evidence" value="ECO:0007669"/>
    <property type="project" value="InterPro"/>
</dbReference>
<dbReference type="PIRSF" id="PIRSF003033">
    <property type="entry name" value="Ku70"/>
    <property type="match status" value="1"/>
</dbReference>
<dbReference type="EC" id="3.6.4.12" evidence="4"/>
<evidence type="ECO:0000256" key="1">
    <source>
        <dbReference type="ARBA" id="ARBA00004123"/>
    </source>
</evidence>
<dbReference type="Gene3D" id="3.40.50.410">
    <property type="entry name" value="von Willebrand factor, type A domain"/>
    <property type="match status" value="1"/>
</dbReference>
<evidence type="ECO:0000256" key="15">
    <source>
        <dbReference type="ARBA" id="ARBA00023204"/>
    </source>
</evidence>
<evidence type="ECO:0000313" key="19">
    <source>
        <dbReference type="EMBL" id="SSD62133.1"/>
    </source>
</evidence>
<evidence type="ECO:0000256" key="2">
    <source>
        <dbReference type="ARBA" id="ARBA00004574"/>
    </source>
</evidence>
<dbReference type="GO" id="GO:0006303">
    <property type="term" value="P:double-strand break repair via nonhomologous end joining"/>
    <property type="evidence" value="ECO:0007669"/>
    <property type="project" value="InterPro"/>
</dbReference>
<keyword evidence="8" id="KW-0227">DNA damage</keyword>
<evidence type="ECO:0000256" key="13">
    <source>
        <dbReference type="ARBA" id="ARBA00023125"/>
    </source>
</evidence>
<dbReference type="SMART" id="SM00559">
    <property type="entry name" value="Ku78"/>
    <property type="match status" value="1"/>
</dbReference>
<evidence type="ECO:0000256" key="5">
    <source>
        <dbReference type="ARBA" id="ARBA00021796"/>
    </source>
</evidence>
<accession>A0A376BBR8</accession>
<keyword evidence="14" id="KW-0233">DNA recombination</keyword>
<evidence type="ECO:0000256" key="9">
    <source>
        <dbReference type="ARBA" id="ARBA00022801"/>
    </source>
</evidence>
<keyword evidence="9" id="KW-0378">Hydrolase</keyword>
<dbReference type="InterPro" id="IPR005160">
    <property type="entry name" value="Ku_C"/>
</dbReference>
<evidence type="ECO:0000256" key="10">
    <source>
        <dbReference type="ARBA" id="ARBA00022806"/>
    </source>
</evidence>
<dbReference type="SUPFAM" id="SSF53300">
    <property type="entry name" value="vWA-like"/>
    <property type="match status" value="1"/>
</dbReference>
<comment type="similarity">
    <text evidence="3">Belongs to the ku70 family.</text>
</comment>
<name>A0A376BBR8_9ASCO</name>
<keyword evidence="16" id="KW-0539">Nucleus</keyword>
<evidence type="ECO:0000256" key="3">
    <source>
        <dbReference type="ARBA" id="ARBA00005240"/>
    </source>
</evidence>
<keyword evidence="13" id="KW-0238">DNA-binding</keyword>
<dbReference type="AlphaFoldDB" id="A0A376BBR8"/>
<comment type="subcellular location">
    <subcellularLocation>
        <location evidence="2">Chromosome</location>
        <location evidence="2">Telomere</location>
    </subcellularLocation>
    <subcellularLocation>
        <location evidence="1">Nucleus</location>
    </subcellularLocation>
</comment>
<dbReference type="GO" id="GO:0000781">
    <property type="term" value="C:chromosome, telomeric region"/>
    <property type="evidence" value="ECO:0007669"/>
    <property type="project" value="UniProtKB-SubCell"/>
</dbReference>
<keyword evidence="15" id="KW-0234">DNA repair</keyword>
<evidence type="ECO:0000256" key="12">
    <source>
        <dbReference type="ARBA" id="ARBA00022895"/>
    </source>
</evidence>
<dbReference type="GO" id="GO:0005524">
    <property type="term" value="F:ATP binding"/>
    <property type="evidence" value="ECO:0007669"/>
    <property type="project" value="UniProtKB-KW"/>
</dbReference>
<dbReference type="InterPro" id="IPR006164">
    <property type="entry name" value="DNA_bd_Ku70/Ku80"/>
</dbReference>
<dbReference type="GO" id="GO:0016787">
    <property type="term" value="F:hydrolase activity"/>
    <property type="evidence" value="ECO:0007669"/>
    <property type="project" value="UniProtKB-KW"/>
</dbReference>
<proteinExistence type="inferred from homology"/>
<dbReference type="InterPro" id="IPR036465">
    <property type="entry name" value="vWFA_dom_sf"/>
</dbReference>
<evidence type="ECO:0000256" key="6">
    <source>
        <dbReference type="ARBA" id="ARBA00022454"/>
    </source>
</evidence>
<dbReference type="Pfam" id="PF03730">
    <property type="entry name" value="Ku_C"/>
    <property type="match status" value="1"/>
</dbReference>
<sequence length="601" mass="69900">MNEVFDFLSKHVLKLNSSTNSAYYKGSSEEHDAASMTIPDGSSNKVTAANHEHKSYLKTDYHIHECLIFLIQGSSSMFTTFIDGMGNKQIPFLSILNTLNLLMKQLIITLPSATIGCYLTNCTEYSDSNTGSEHETSSTITDLIPIGDLDIQAMKKLNDLIENIKSDRVNLFERFVIDKNECPLEQAFSYILPKFISLSENEPQRYNKKKKLFFFTDIDKPFSTSKEKLSNTLEEFKENQIEIVPFFISHDNNNNNHYFDPSKFYFDILHKFFNVDDSLVGISPEAIENEVMQRKEVERVKFSCPLELDVHISVGIKGLIYFTHEYYGTKYKYVHRTGHKEVYSKRIYLDPDTEEEITDKIEQVYPLPNGVDYAKLDSDYIQQPDIKGLKILSFYDIDDLLVYHNNIDNSSFIIPNDETYKNSSVALGSLYRIMEKLQKCAIVYGKLKRNSNVEFFIMTTKNAEACGFYLNRLPYRDEIRLLPPTNVDSVDRTSNDYQELLVVTKKILENFNLKKKYEPTCFSNPKIRKHYKVLHDFLLQVGYDDPNISFDRDDTVDELERINYRISNNTILQGYIEKWYEIYNRNGSNVPIKKQKTNFTK</sequence>
<dbReference type="GO" id="GO:0042162">
    <property type="term" value="F:telomeric DNA binding"/>
    <property type="evidence" value="ECO:0007669"/>
    <property type="project" value="InterPro"/>
</dbReference>
<evidence type="ECO:0000256" key="16">
    <source>
        <dbReference type="ARBA" id="ARBA00023242"/>
    </source>
</evidence>
<dbReference type="Proteomes" id="UP000262825">
    <property type="component" value="Unassembled WGS sequence"/>
</dbReference>
<gene>
    <name evidence="19" type="ORF">SCODWIG_03895</name>
</gene>
<organism evidence="19 20">
    <name type="scientific">Saccharomycodes ludwigii</name>
    <dbReference type="NCBI Taxonomy" id="36035"/>
    <lineage>
        <taxon>Eukaryota</taxon>
        <taxon>Fungi</taxon>
        <taxon>Dikarya</taxon>
        <taxon>Ascomycota</taxon>
        <taxon>Saccharomycotina</taxon>
        <taxon>Saccharomycetes</taxon>
        <taxon>Saccharomycodales</taxon>
        <taxon>Saccharomycodaceae</taxon>
        <taxon>Saccharomycodes</taxon>
    </lineage>
</organism>
<dbReference type="SUPFAM" id="SSF100939">
    <property type="entry name" value="SPOC domain-like"/>
    <property type="match status" value="1"/>
</dbReference>
<dbReference type="EMBL" id="UFAJ01001174">
    <property type="protein sequence ID" value="SSD62133.1"/>
    <property type="molecule type" value="Genomic_DNA"/>
</dbReference>
<dbReference type="GO" id="GO:0000723">
    <property type="term" value="P:telomere maintenance"/>
    <property type="evidence" value="ECO:0007669"/>
    <property type="project" value="InterPro"/>
</dbReference>
<evidence type="ECO:0000256" key="4">
    <source>
        <dbReference type="ARBA" id="ARBA00012551"/>
    </source>
</evidence>
<dbReference type="InterPro" id="IPR016194">
    <property type="entry name" value="SPOC-like_C_dom_sf"/>
</dbReference>
<evidence type="ECO:0000256" key="17">
    <source>
        <dbReference type="ARBA" id="ARBA00031811"/>
    </source>
</evidence>
<dbReference type="GO" id="GO:0003678">
    <property type="term" value="F:DNA helicase activity"/>
    <property type="evidence" value="ECO:0007669"/>
    <property type="project" value="UniProtKB-EC"/>
</dbReference>